<gene>
    <name evidence="2" type="ORF">HC176_10980</name>
</gene>
<dbReference type="EMBL" id="JAAVJS010000014">
    <property type="protein sequence ID" value="NJX16010.1"/>
    <property type="molecule type" value="Genomic_DNA"/>
</dbReference>
<evidence type="ECO:0000313" key="3">
    <source>
        <dbReference type="Proteomes" id="UP000760545"/>
    </source>
</evidence>
<organism evidence="2 3">
    <name type="scientific">Tamlana crocina</name>
    <dbReference type="NCBI Taxonomy" id="393006"/>
    <lineage>
        <taxon>Bacteria</taxon>
        <taxon>Pseudomonadati</taxon>
        <taxon>Bacteroidota</taxon>
        <taxon>Flavobacteriia</taxon>
        <taxon>Flavobacteriales</taxon>
        <taxon>Flavobacteriaceae</taxon>
        <taxon>Tamlana</taxon>
    </lineage>
</organism>
<keyword evidence="3" id="KW-1185">Reference proteome</keyword>
<comment type="caution">
    <text evidence="2">The sequence shown here is derived from an EMBL/GenBank/DDBJ whole genome shotgun (WGS) entry which is preliminary data.</text>
</comment>
<keyword evidence="1" id="KW-0812">Transmembrane</keyword>
<accession>A0ABX1DCL3</accession>
<evidence type="ECO:0008006" key="4">
    <source>
        <dbReference type="Google" id="ProtNLM"/>
    </source>
</evidence>
<reference evidence="2 3" key="1">
    <citation type="submission" date="2020-03" db="EMBL/GenBank/DDBJ databases">
        <title>Tamlana sp. nov, isolated from XXX.</title>
        <authorList>
            <person name="Cao W.R."/>
        </authorList>
    </citation>
    <scope>NUCLEOTIDE SEQUENCE [LARGE SCALE GENOMIC DNA]</scope>
    <source>
        <strain evidence="2 3">HST1-43</strain>
    </source>
</reference>
<evidence type="ECO:0000256" key="1">
    <source>
        <dbReference type="SAM" id="Phobius"/>
    </source>
</evidence>
<feature type="transmembrane region" description="Helical" evidence="1">
    <location>
        <begin position="76"/>
        <end position="97"/>
    </location>
</feature>
<feature type="transmembrane region" description="Helical" evidence="1">
    <location>
        <begin position="47"/>
        <end position="70"/>
    </location>
</feature>
<dbReference type="Proteomes" id="UP000760545">
    <property type="component" value="Unassembled WGS sequence"/>
</dbReference>
<name>A0ABX1DCL3_9FLAO</name>
<protein>
    <recommendedName>
        <fullName evidence="4">Competence protein</fullName>
    </recommendedName>
</protein>
<keyword evidence="1" id="KW-1133">Transmembrane helix</keyword>
<proteinExistence type="predicted"/>
<evidence type="ECO:0000313" key="2">
    <source>
        <dbReference type="EMBL" id="NJX16010.1"/>
    </source>
</evidence>
<dbReference type="RefSeq" id="WP_167918252.1">
    <property type="nucleotide sequence ID" value="NZ_JAAVJS010000014.1"/>
</dbReference>
<sequence>MSLLDSVSETNAHATKVGEKYLKTSYEYYKLKIFEQLTISIGMVMKIILIGGFTLIGVSFLAVALALSIGEALNNATLGFVSVGILFFILSAILFQLRKHLNNFIIKKLSKKFFN</sequence>
<keyword evidence="1" id="KW-0472">Membrane</keyword>